<evidence type="ECO:0000256" key="1">
    <source>
        <dbReference type="SAM" id="MobiDB-lite"/>
    </source>
</evidence>
<dbReference type="Proteomes" id="UP001305779">
    <property type="component" value="Unassembled WGS sequence"/>
</dbReference>
<name>A0ABR0EP01_ZASCE</name>
<feature type="region of interest" description="Disordered" evidence="1">
    <location>
        <begin position="259"/>
        <end position="282"/>
    </location>
</feature>
<gene>
    <name evidence="2" type="ORF">PRZ48_006254</name>
</gene>
<reference evidence="2 3" key="1">
    <citation type="journal article" date="2023" name="G3 (Bethesda)">
        <title>A chromosome-level genome assembly of Zasmidium syzygii isolated from banana leaves.</title>
        <authorList>
            <person name="van Westerhoven A.C."/>
            <person name="Mehrabi R."/>
            <person name="Talebi R."/>
            <person name="Steentjes M.B.F."/>
            <person name="Corcolon B."/>
            <person name="Chong P.A."/>
            <person name="Kema G.H.J."/>
            <person name="Seidl M.F."/>
        </authorList>
    </citation>
    <scope>NUCLEOTIDE SEQUENCE [LARGE SCALE GENOMIC DNA]</scope>
    <source>
        <strain evidence="2 3">P124</strain>
    </source>
</reference>
<comment type="caution">
    <text evidence="2">The sequence shown here is derived from an EMBL/GenBank/DDBJ whole genome shotgun (WGS) entry which is preliminary data.</text>
</comment>
<evidence type="ECO:0000313" key="3">
    <source>
        <dbReference type="Proteomes" id="UP001305779"/>
    </source>
</evidence>
<dbReference type="EMBL" id="JAXOVC010000004">
    <property type="protein sequence ID" value="KAK4502828.1"/>
    <property type="molecule type" value="Genomic_DNA"/>
</dbReference>
<protein>
    <submittedName>
        <fullName evidence="2">Uncharacterized protein</fullName>
    </submittedName>
</protein>
<accession>A0ABR0EP01</accession>
<evidence type="ECO:0000313" key="2">
    <source>
        <dbReference type="EMBL" id="KAK4502828.1"/>
    </source>
</evidence>
<proteinExistence type="predicted"/>
<keyword evidence="3" id="KW-1185">Reference proteome</keyword>
<feature type="compositionally biased region" description="Low complexity" evidence="1">
    <location>
        <begin position="261"/>
        <end position="276"/>
    </location>
</feature>
<sequence>MSPLANDPILASQAEYRTVPITEVSTYTQAPSTVYHTSTEDVTITQISKAPGTTIYKTATEFENATSVVTQYKPTTIVSTISASCTPEIPVTPPKNQTITITATPSASVQTSYVTKVSTISASAPAQQNLTITHVSTLTAYKPGKPTTIVSTASASCTPESPVSPSNQTITQYSTLTAYKPGKESTTTVTEQAPQGYGGASTVTITKSAEAPPAYPTTVTAKASPTTIYETRSIVITQTAKPVTEWATASGTTVTISGQCPTSSATPTSSAAPSATGYGWRA</sequence>
<organism evidence="2 3">
    <name type="scientific">Zasmidium cellare</name>
    <name type="common">Wine cellar mold</name>
    <name type="synonym">Racodium cellare</name>
    <dbReference type="NCBI Taxonomy" id="395010"/>
    <lineage>
        <taxon>Eukaryota</taxon>
        <taxon>Fungi</taxon>
        <taxon>Dikarya</taxon>
        <taxon>Ascomycota</taxon>
        <taxon>Pezizomycotina</taxon>
        <taxon>Dothideomycetes</taxon>
        <taxon>Dothideomycetidae</taxon>
        <taxon>Mycosphaerellales</taxon>
        <taxon>Mycosphaerellaceae</taxon>
        <taxon>Zasmidium</taxon>
    </lineage>
</organism>